<dbReference type="Proteomes" id="UP000053477">
    <property type="component" value="Unassembled WGS sequence"/>
</dbReference>
<protein>
    <submittedName>
        <fullName evidence="1">S-adenosyl-L-methionine-dependent methyltransferase</fullName>
    </submittedName>
</protein>
<dbReference type="Pfam" id="PF13489">
    <property type="entry name" value="Methyltransf_23"/>
    <property type="match status" value="1"/>
</dbReference>
<organism evidence="1 2">
    <name type="scientific">Schizopora paradoxa</name>
    <dbReference type="NCBI Taxonomy" id="27342"/>
    <lineage>
        <taxon>Eukaryota</taxon>
        <taxon>Fungi</taxon>
        <taxon>Dikarya</taxon>
        <taxon>Basidiomycota</taxon>
        <taxon>Agaricomycotina</taxon>
        <taxon>Agaricomycetes</taxon>
        <taxon>Hymenochaetales</taxon>
        <taxon>Schizoporaceae</taxon>
        <taxon>Schizopora</taxon>
    </lineage>
</organism>
<proteinExistence type="predicted"/>
<dbReference type="AlphaFoldDB" id="A0A0H2RAC6"/>
<reference evidence="1 2" key="1">
    <citation type="submission" date="2015-04" db="EMBL/GenBank/DDBJ databases">
        <title>Complete genome sequence of Schizopora paradoxa KUC8140, a cosmopolitan wood degrader in East Asia.</title>
        <authorList>
            <consortium name="DOE Joint Genome Institute"/>
            <person name="Min B."/>
            <person name="Park H."/>
            <person name="Jang Y."/>
            <person name="Kim J.-J."/>
            <person name="Kim K.H."/>
            <person name="Pangilinan J."/>
            <person name="Lipzen A."/>
            <person name="Riley R."/>
            <person name="Grigoriev I.V."/>
            <person name="Spatafora J.W."/>
            <person name="Choi I.-G."/>
        </authorList>
    </citation>
    <scope>NUCLEOTIDE SEQUENCE [LARGE SCALE GENOMIC DNA]</scope>
    <source>
        <strain evidence="1 2">KUC8140</strain>
    </source>
</reference>
<sequence length="322" mass="35444">MDSVNAIAMTSEGLRELCGRGMSTTSEVYKLPVDKQERDRLSLQHTIWKLMMNSHGLYPSEAAGVVEEILKTVERPSILDVGSGSGAWSVDMARLYPSSSVLGIDLTESRPEDVPANCRFITKDATTGLDEYFEKFDIVHTRCVVGHIMDPAALFRSIGKCLKPGGILLAADGNYILCDENRTHLPVADFSPGANNDGCSYLSGWMAELGKIKMKGSVLGQVSGEDQAAIVRLDNQFEILGERDYFGPIGWDGGEVCAPNGEELSRIWHVNLTHYLQASKGLFLSTGETKETVDGWITNVIGDVPPRIKTLFKYSFFWARKI</sequence>
<dbReference type="OrthoDB" id="2013972at2759"/>
<evidence type="ECO:0000313" key="2">
    <source>
        <dbReference type="Proteomes" id="UP000053477"/>
    </source>
</evidence>
<dbReference type="GO" id="GO:0008168">
    <property type="term" value="F:methyltransferase activity"/>
    <property type="evidence" value="ECO:0007669"/>
    <property type="project" value="UniProtKB-KW"/>
</dbReference>
<name>A0A0H2RAC6_9AGAM</name>
<evidence type="ECO:0000313" key="1">
    <source>
        <dbReference type="EMBL" id="KLO08362.1"/>
    </source>
</evidence>
<keyword evidence="1" id="KW-0489">Methyltransferase</keyword>
<dbReference type="PANTHER" id="PTHR43591">
    <property type="entry name" value="METHYLTRANSFERASE"/>
    <property type="match status" value="1"/>
</dbReference>
<dbReference type="CDD" id="cd02440">
    <property type="entry name" value="AdoMet_MTases"/>
    <property type="match status" value="1"/>
</dbReference>
<accession>A0A0H2RAC6</accession>
<dbReference type="InterPro" id="IPR029063">
    <property type="entry name" value="SAM-dependent_MTases_sf"/>
</dbReference>
<gene>
    <name evidence="1" type="ORF">SCHPADRAFT_610879</name>
</gene>
<dbReference type="STRING" id="27342.A0A0H2RAC6"/>
<keyword evidence="2" id="KW-1185">Reference proteome</keyword>
<dbReference type="InParanoid" id="A0A0H2RAC6"/>
<dbReference type="GO" id="GO:0032259">
    <property type="term" value="P:methylation"/>
    <property type="evidence" value="ECO:0007669"/>
    <property type="project" value="UniProtKB-KW"/>
</dbReference>
<dbReference type="SUPFAM" id="SSF53335">
    <property type="entry name" value="S-adenosyl-L-methionine-dependent methyltransferases"/>
    <property type="match status" value="1"/>
</dbReference>
<dbReference type="EMBL" id="KQ086094">
    <property type="protein sequence ID" value="KLO08362.1"/>
    <property type="molecule type" value="Genomic_DNA"/>
</dbReference>
<dbReference type="PANTHER" id="PTHR43591:SF24">
    <property type="entry name" value="2-METHOXY-6-POLYPRENYL-1,4-BENZOQUINOL METHYLASE, MITOCHONDRIAL"/>
    <property type="match status" value="1"/>
</dbReference>
<dbReference type="Gene3D" id="3.40.50.150">
    <property type="entry name" value="Vaccinia Virus protein VP39"/>
    <property type="match status" value="1"/>
</dbReference>
<keyword evidence="1" id="KW-0808">Transferase</keyword>